<dbReference type="PIRSF" id="PIRSF005198">
    <property type="entry name" value="Antiviral_helicase_SKI2"/>
    <property type="match status" value="1"/>
</dbReference>
<protein>
    <submittedName>
        <fullName evidence="11">Uncharacterized protein</fullName>
    </submittedName>
</protein>
<dbReference type="InterPro" id="IPR027417">
    <property type="entry name" value="P-loop_NTPase"/>
</dbReference>
<dbReference type="Proteomes" id="UP001321473">
    <property type="component" value="Unassembled WGS sequence"/>
</dbReference>
<dbReference type="Pfam" id="PF13234">
    <property type="entry name" value="MTR4_beta-barrel"/>
    <property type="match status" value="1"/>
</dbReference>
<dbReference type="InterPro" id="IPR014001">
    <property type="entry name" value="Helicase_ATP-bd"/>
</dbReference>
<evidence type="ECO:0000256" key="3">
    <source>
        <dbReference type="ARBA" id="ARBA00022741"/>
    </source>
</evidence>
<dbReference type="InterPro" id="IPR050699">
    <property type="entry name" value="RNA-DNA_Helicase"/>
</dbReference>
<dbReference type="AlphaFoldDB" id="A0AAQ4EB45"/>
<dbReference type="PROSITE" id="PS51194">
    <property type="entry name" value="HELICASE_CTER"/>
    <property type="match status" value="1"/>
</dbReference>
<evidence type="ECO:0000256" key="5">
    <source>
        <dbReference type="ARBA" id="ARBA00022806"/>
    </source>
</evidence>
<dbReference type="InterPro" id="IPR011545">
    <property type="entry name" value="DEAD/DEAH_box_helicase_dom"/>
</dbReference>
<evidence type="ECO:0000256" key="6">
    <source>
        <dbReference type="ARBA" id="ARBA00022840"/>
    </source>
</evidence>
<dbReference type="GO" id="GO:0005524">
    <property type="term" value="F:ATP binding"/>
    <property type="evidence" value="ECO:0007669"/>
    <property type="project" value="UniProtKB-KW"/>
</dbReference>
<dbReference type="InterPro" id="IPR016438">
    <property type="entry name" value="SKI2-like"/>
</dbReference>
<dbReference type="Pfam" id="PF00271">
    <property type="entry name" value="Helicase_C"/>
    <property type="match status" value="1"/>
</dbReference>
<dbReference type="SUPFAM" id="SSF52540">
    <property type="entry name" value="P-loop containing nucleoside triphosphate hydrolases"/>
    <property type="match status" value="1"/>
</dbReference>
<evidence type="ECO:0000256" key="7">
    <source>
        <dbReference type="ARBA" id="ARBA00022884"/>
    </source>
</evidence>
<name>A0AAQ4EB45_AMBAM</name>
<dbReference type="GO" id="GO:0055087">
    <property type="term" value="C:Ski complex"/>
    <property type="evidence" value="ECO:0007669"/>
    <property type="project" value="TreeGrafter"/>
</dbReference>
<proteinExistence type="predicted"/>
<evidence type="ECO:0000256" key="2">
    <source>
        <dbReference type="ARBA" id="ARBA00022490"/>
    </source>
</evidence>
<evidence type="ECO:0000259" key="10">
    <source>
        <dbReference type="PROSITE" id="PS51194"/>
    </source>
</evidence>
<dbReference type="Pfam" id="PF00270">
    <property type="entry name" value="DEAD"/>
    <property type="match status" value="1"/>
</dbReference>
<accession>A0AAQ4EB45</accession>
<dbReference type="GO" id="GO:0003723">
    <property type="term" value="F:RNA binding"/>
    <property type="evidence" value="ECO:0007669"/>
    <property type="project" value="UniProtKB-KW"/>
</dbReference>
<keyword evidence="6" id="KW-0067">ATP-binding</keyword>
<evidence type="ECO:0000256" key="1">
    <source>
        <dbReference type="ARBA" id="ARBA00004496"/>
    </source>
</evidence>
<gene>
    <name evidence="11" type="ORF">V5799_024757</name>
</gene>
<evidence type="ECO:0000256" key="4">
    <source>
        <dbReference type="ARBA" id="ARBA00022801"/>
    </source>
</evidence>
<dbReference type="Pfam" id="PF08148">
    <property type="entry name" value="DSHCT"/>
    <property type="match status" value="1"/>
</dbReference>
<keyword evidence="12" id="KW-1185">Reference proteome</keyword>
<dbReference type="InterPro" id="IPR025696">
    <property type="entry name" value="Beta-barrel_MTR4"/>
</dbReference>
<comment type="catalytic activity">
    <reaction evidence="8">
        <text>ATP + H2O = ADP + phosphate + H(+)</text>
        <dbReference type="Rhea" id="RHEA:13065"/>
        <dbReference type="ChEBI" id="CHEBI:15377"/>
        <dbReference type="ChEBI" id="CHEBI:15378"/>
        <dbReference type="ChEBI" id="CHEBI:30616"/>
        <dbReference type="ChEBI" id="CHEBI:43474"/>
        <dbReference type="ChEBI" id="CHEBI:456216"/>
        <dbReference type="EC" id="3.6.4.13"/>
    </reaction>
</comment>
<dbReference type="CDD" id="cd18795">
    <property type="entry name" value="SF2_C_Ski2"/>
    <property type="match status" value="1"/>
</dbReference>
<dbReference type="GO" id="GO:0070478">
    <property type="term" value="P:nuclear-transcribed mRNA catabolic process, 3'-5' exonucleolytic nonsense-mediated decay"/>
    <property type="evidence" value="ECO:0007669"/>
    <property type="project" value="TreeGrafter"/>
</dbReference>
<dbReference type="InterPro" id="IPR001650">
    <property type="entry name" value="Helicase_C-like"/>
</dbReference>
<feature type="non-terminal residue" evidence="11">
    <location>
        <position position="1"/>
    </location>
</feature>
<evidence type="ECO:0000259" key="9">
    <source>
        <dbReference type="PROSITE" id="PS51192"/>
    </source>
</evidence>
<comment type="subcellular location">
    <subcellularLocation>
        <location evidence="1">Cytoplasm</location>
    </subcellularLocation>
</comment>
<dbReference type="Gene3D" id="1.10.3380.30">
    <property type="match status" value="1"/>
</dbReference>
<feature type="domain" description="Helicase ATP-binding" evidence="9">
    <location>
        <begin position="267"/>
        <end position="423"/>
    </location>
</feature>
<sequence length="1147" mass="128618">LLHECQCRLHLVDWHHVCLTPVISCGDRLAASWKAFQKICVSRSCGAGKMSILNLNLVPASLILRFHSGSLHTQRYFSPPRNAHSLLSCDVSVAPSELRILRNPGTGTLEGYKEVFTQGKALEDNKPAPDFTKDLLHVPPGFREGMSFGTEQPSSEDKFSERHVLNLADMLSSEEQQTLEKPSLEAKQANGNVPGQLLDDAGFLEQLPSEPLSTVLNISSVVDGQNVCLEWAEQVDISKPMLDFFEKVPDPAFTWPFELDTFQKKAIAHLENRESVFVAAHTSAGKTVVAEYAIALSRRHLTRTIYTSPIKALSNEKYRDFKETFSDIGLITGDVQINKEASCLIMTTEILRSMLYNQSKVVADLEWVIFDECHYINDLDRGVVWEEVLIMLPSHVGLVLLSATVPNALSLANWIGRIKQRKLYVICTSKRPVPLEHHLYFNQETFLVLDASSKFQTASYMKACARRKDTLKITKTHDDKTRYQGLIQHLRRADRLPAICFTFSRRRCDENAQLLQSLDLTTAEEKGAVRRFLQSSVIARLSRADQRLPQLCSMRALLEAGFGVHHSGVLPILKEAVEMLFQRGLVKVLFATETFAMGVNMPARTVIFDSIRKHDGICVRDLLPAEYIQMAGRAGRRGKDETGTVLLLCKGDVPESTQLQTMMLGRPTELQSRFRVTYSMILNLKAQANKRVEDMMKDSFRENSNQSQSVSMAGRCASLEAELSSLAPVECPSCQDLCLELLEEEAAARVATWEHVLAQPQATRCLSPGRLLLVRCPEGHNLLGALGSLAPREKRLTLWVLADPKPQTSNKTPLPWPLSKKIAVPSGALTVQQMTIMFNSVLCIYAKSVKIDPKRMSQPQCQNVLGQELLELVEAHPGGLPVINVVKDLRLSAMETVDLVKRSQQLEEKLLKSKCLTCPLFEAHFEQEHRRRRLSEEVRHLQHQLSEDSLASMPDYRNHVLALERLGYVEPSGTLTLKGRVARSLSSHEVMLTELLLQESLLTLGAPEVAGLFSCFVYEQRSNSEAVVPRSMKAAVQQFVEVALKIGRVQRESGFEEPAEQFLEQFSFGLCNVVYHWAKGMHFAHIMELTEVQEGIIVRCIQRLDELLKDVKTAAGIVGNPELRAKMGEASRLIRRDIVFAASLYLQ</sequence>
<dbReference type="GO" id="GO:0016787">
    <property type="term" value="F:hydrolase activity"/>
    <property type="evidence" value="ECO:0007669"/>
    <property type="project" value="UniProtKB-KW"/>
</dbReference>
<evidence type="ECO:0000313" key="12">
    <source>
        <dbReference type="Proteomes" id="UP001321473"/>
    </source>
</evidence>
<reference evidence="11 12" key="1">
    <citation type="journal article" date="2023" name="Arcadia Sci">
        <title>De novo assembly of a long-read Amblyomma americanum tick genome.</title>
        <authorList>
            <person name="Chou S."/>
            <person name="Poskanzer K.E."/>
            <person name="Rollins M."/>
            <person name="Thuy-Boun P.S."/>
        </authorList>
    </citation>
    <scope>NUCLEOTIDE SEQUENCE [LARGE SCALE GENOMIC DNA]</scope>
    <source>
        <strain evidence="11">F_SG_1</strain>
        <tissue evidence="11">Salivary glands</tissue>
    </source>
</reference>
<evidence type="ECO:0000313" key="11">
    <source>
        <dbReference type="EMBL" id="KAK8771997.1"/>
    </source>
</evidence>
<feature type="domain" description="Helicase C-terminal" evidence="10">
    <location>
        <begin position="513"/>
        <end position="685"/>
    </location>
</feature>
<dbReference type="SMART" id="SM00487">
    <property type="entry name" value="DEXDc"/>
    <property type="match status" value="1"/>
</dbReference>
<dbReference type="PANTHER" id="PTHR12131:SF1">
    <property type="entry name" value="ATP-DEPENDENT RNA HELICASE SUPV3L1, MITOCHONDRIAL-RELATED"/>
    <property type="match status" value="1"/>
</dbReference>
<comment type="caution">
    <text evidence="11">The sequence shown here is derived from an EMBL/GenBank/DDBJ whole genome shotgun (WGS) entry which is preliminary data.</text>
</comment>
<dbReference type="SMART" id="SM00490">
    <property type="entry name" value="HELICc"/>
    <property type="match status" value="1"/>
</dbReference>
<organism evidence="11 12">
    <name type="scientific">Amblyomma americanum</name>
    <name type="common">Lone star tick</name>
    <dbReference type="NCBI Taxonomy" id="6943"/>
    <lineage>
        <taxon>Eukaryota</taxon>
        <taxon>Metazoa</taxon>
        <taxon>Ecdysozoa</taxon>
        <taxon>Arthropoda</taxon>
        <taxon>Chelicerata</taxon>
        <taxon>Arachnida</taxon>
        <taxon>Acari</taxon>
        <taxon>Parasitiformes</taxon>
        <taxon>Ixodida</taxon>
        <taxon>Ixodoidea</taxon>
        <taxon>Ixodidae</taxon>
        <taxon>Amblyomminae</taxon>
        <taxon>Amblyomma</taxon>
    </lineage>
</organism>
<keyword evidence="5" id="KW-0347">Helicase</keyword>
<dbReference type="PROSITE" id="PS51192">
    <property type="entry name" value="HELICASE_ATP_BIND_1"/>
    <property type="match status" value="1"/>
</dbReference>
<dbReference type="FunFam" id="1.10.3380.30:FF:000001">
    <property type="entry name" value="Ski2 ATP-dependent RNA helicase"/>
    <property type="match status" value="1"/>
</dbReference>
<dbReference type="GO" id="GO:0003724">
    <property type="term" value="F:RNA helicase activity"/>
    <property type="evidence" value="ECO:0007669"/>
    <property type="project" value="UniProtKB-EC"/>
</dbReference>
<keyword evidence="3" id="KW-0547">Nucleotide-binding</keyword>
<dbReference type="InterPro" id="IPR012961">
    <property type="entry name" value="Ski2/MTR4_C"/>
</dbReference>
<dbReference type="SMART" id="SM01142">
    <property type="entry name" value="DSHCT"/>
    <property type="match status" value="1"/>
</dbReference>
<dbReference type="PANTHER" id="PTHR12131">
    <property type="entry name" value="ATP-DEPENDENT RNA AND DNA HELICASE"/>
    <property type="match status" value="1"/>
</dbReference>
<keyword evidence="7" id="KW-0694">RNA-binding</keyword>
<evidence type="ECO:0000256" key="8">
    <source>
        <dbReference type="ARBA" id="ARBA00047984"/>
    </source>
</evidence>
<keyword evidence="4" id="KW-0378">Hydrolase</keyword>
<dbReference type="Gene3D" id="3.40.50.300">
    <property type="entry name" value="P-loop containing nucleotide triphosphate hydrolases"/>
    <property type="match status" value="2"/>
</dbReference>
<dbReference type="EMBL" id="JARKHS020018987">
    <property type="protein sequence ID" value="KAK8771997.1"/>
    <property type="molecule type" value="Genomic_DNA"/>
</dbReference>
<dbReference type="FunFam" id="3.40.50.300:FF:000447">
    <property type="entry name" value="helicase SKI2W isoform X2"/>
    <property type="match status" value="1"/>
</dbReference>
<dbReference type="FunFam" id="3.40.50.300:FF:000354">
    <property type="entry name" value="ATP-dependent RNA helicase SKI2"/>
    <property type="match status" value="1"/>
</dbReference>
<keyword evidence="2" id="KW-0963">Cytoplasm</keyword>